<accession>A0A7I8JTF7</accession>
<sequence length="61" mass="6734">MTLKQTRDGGAGAVQRISSWPVSCLRRRLGTGRGRACSGGVTLQLLLFLLRWMRVHVQKGP</sequence>
<gene>
    <name evidence="1" type="ORF">SI7747_17019319</name>
</gene>
<dbReference type="AlphaFoldDB" id="A0A7I8JTF7"/>
<evidence type="ECO:0000313" key="2">
    <source>
        <dbReference type="Proteomes" id="UP001189122"/>
    </source>
</evidence>
<dbReference type="EMBL" id="CACRZD030000017">
    <property type="protein sequence ID" value="CAA6672903.1"/>
    <property type="molecule type" value="Genomic_DNA"/>
</dbReference>
<reference evidence="1 2" key="1">
    <citation type="submission" date="2019-12" db="EMBL/GenBank/DDBJ databases">
        <authorList>
            <person name="Scholz U."/>
            <person name="Mascher M."/>
            <person name="Fiebig A."/>
        </authorList>
    </citation>
    <scope>NUCLEOTIDE SEQUENCE</scope>
</reference>
<dbReference type="EMBL" id="LR743604">
    <property type="protein sequence ID" value="CAA2633839.1"/>
    <property type="molecule type" value="Genomic_DNA"/>
</dbReference>
<organism evidence="1">
    <name type="scientific">Spirodela intermedia</name>
    <name type="common">Intermediate duckweed</name>
    <dbReference type="NCBI Taxonomy" id="51605"/>
    <lineage>
        <taxon>Eukaryota</taxon>
        <taxon>Viridiplantae</taxon>
        <taxon>Streptophyta</taxon>
        <taxon>Embryophyta</taxon>
        <taxon>Tracheophyta</taxon>
        <taxon>Spermatophyta</taxon>
        <taxon>Magnoliopsida</taxon>
        <taxon>Liliopsida</taxon>
        <taxon>Araceae</taxon>
        <taxon>Lemnoideae</taxon>
        <taxon>Spirodela</taxon>
    </lineage>
</organism>
<keyword evidence="2" id="KW-1185">Reference proteome</keyword>
<proteinExistence type="predicted"/>
<name>A0A7I8JTF7_SPIIN</name>
<evidence type="ECO:0000313" key="1">
    <source>
        <dbReference type="EMBL" id="CAA2633839.1"/>
    </source>
</evidence>
<protein>
    <submittedName>
        <fullName evidence="1">Uncharacterized protein</fullName>
    </submittedName>
</protein>
<dbReference type="Proteomes" id="UP001189122">
    <property type="component" value="Unassembled WGS sequence"/>
</dbReference>